<evidence type="ECO:0008006" key="2">
    <source>
        <dbReference type="Google" id="ProtNLM"/>
    </source>
</evidence>
<dbReference type="EMBL" id="LAZR01007363">
    <property type="protein sequence ID" value="KKM85737.1"/>
    <property type="molecule type" value="Genomic_DNA"/>
</dbReference>
<organism evidence="1">
    <name type="scientific">marine sediment metagenome</name>
    <dbReference type="NCBI Taxonomy" id="412755"/>
    <lineage>
        <taxon>unclassified sequences</taxon>
        <taxon>metagenomes</taxon>
        <taxon>ecological metagenomes</taxon>
    </lineage>
</organism>
<dbReference type="AlphaFoldDB" id="A0A0F9NWS9"/>
<accession>A0A0F9NWS9</accession>
<sequence length="374" mass="41180">MIRFISLLSLLFCSVVCAQDVNRPSYSFTPMGWISTNFRIFSGAYAVSSTGRIAVGAISSPIGWRPYIWDKREGLRMISLPTGWVQHSYAYDISSINRFDHIIVGSAWSVTERRTEAFVYSEFELKGLGVLGSLPQPISEAEAVSGDGTVVAGYSSSPIGIQLFRWDNDGMVGLGTAPRPNGEIRVGGISRDGKTIVGWTEYTDPTISEPFIWSHDLGLQFFPPLDERFPFTHFTDVSADGGIVLGYGQTKNGIRSFWQANRPTPGPHITMIRIPSGWGVLDMEAYGMTSDGQSIVGSYWNTSQIAHTFFADKNGQVYDIQERLENAGIDMSGWTLNRASDLSDNGRTIVGWGTNIRNSVPSAKEGWVAFMPLN</sequence>
<proteinExistence type="predicted"/>
<gene>
    <name evidence="1" type="ORF">LCGC14_1286040</name>
</gene>
<reference evidence="1" key="1">
    <citation type="journal article" date="2015" name="Nature">
        <title>Complex archaea that bridge the gap between prokaryotes and eukaryotes.</title>
        <authorList>
            <person name="Spang A."/>
            <person name="Saw J.H."/>
            <person name="Jorgensen S.L."/>
            <person name="Zaremba-Niedzwiedzka K."/>
            <person name="Martijn J."/>
            <person name="Lind A.E."/>
            <person name="van Eijk R."/>
            <person name="Schleper C."/>
            <person name="Guy L."/>
            <person name="Ettema T.J."/>
        </authorList>
    </citation>
    <scope>NUCLEOTIDE SEQUENCE</scope>
</reference>
<name>A0A0F9NWS9_9ZZZZ</name>
<comment type="caution">
    <text evidence="1">The sequence shown here is derived from an EMBL/GenBank/DDBJ whole genome shotgun (WGS) entry which is preliminary data.</text>
</comment>
<protein>
    <recommendedName>
        <fullName evidence="2">Extracellular repeat protein, HAF family</fullName>
    </recommendedName>
</protein>
<evidence type="ECO:0000313" key="1">
    <source>
        <dbReference type="EMBL" id="KKM85737.1"/>
    </source>
</evidence>